<keyword evidence="4" id="KW-1133">Transmembrane helix</keyword>
<dbReference type="PANTHER" id="PTHR43280:SF2">
    <property type="entry name" value="HTH-TYPE TRANSCRIPTIONAL REGULATOR EXSA"/>
    <property type="match status" value="1"/>
</dbReference>
<dbReference type="PROSITE" id="PS01124">
    <property type="entry name" value="HTH_ARAC_FAMILY_2"/>
    <property type="match status" value="1"/>
</dbReference>
<accession>A0A1K2IX72</accession>
<name>A0A1K2IX72_9FLAO</name>
<feature type="transmembrane region" description="Helical" evidence="4">
    <location>
        <begin position="94"/>
        <end position="111"/>
    </location>
</feature>
<feature type="domain" description="HTH araC/xylS-type" evidence="5">
    <location>
        <begin position="220"/>
        <end position="324"/>
    </location>
</feature>
<dbReference type="GO" id="GO:0003700">
    <property type="term" value="F:DNA-binding transcription factor activity"/>
    <property type="evidence" value="ECO:0007669"/>
    <property type="project" value="InterPro"/>
</dbReference>
<dbReference type="Pfam" id="PF12833">
    <property type="entry name" value="HTH_18"/>
    <property type="match status" value="1"/>
</dbReference>
<evidence type="ECO:0000313" key="7">
    <source>
        <dbReference type="Proteomes" id="UP000182034"/>
    </source>
</evidence>
<organism evidence="6 7">
    <name type="scientific">Chryseobacterium limigenitum</name>
    <dbReference type="NCBI Taxonomy" id="1612149"/>
    <lineage>
        <taxon>Bacteria</taxon>
        <taxon>Pseudomonadati</taxon>
        <taxon>Bacteroidota</taxon>
        <taxon>Flavobacteriia</taxon>
        <taxon>Flavobacteriales</taxon>
        <taxon>Weeksellaceae</taxon>
        <taxon>Chryseobacterium group</taxon>
        <taxon>Chryseobacterium</taxon>
    </lineage>
</organism>
<keyword evidence="4" id="KW-0472">Membrane</keyword>
<reference evidence="7" key="1">
    <citation type="submission" date="2016-10" db="EMBL/GenBank/DDBJ databases">
        <authorList>
            <person name="Varghese N."/>
            <person name="Submissions S."/>
        </authorList>
    </citation>
    <scope>NUCLEOTIDE SEQUENCE [LARGE SCALE GENOMIC DNA]</scope>
    <source>
        <strain evidence="7">SUR2</strain>
    </source>
</reference>
<dbReference type="RefSeq" id="WP_072412893.1">
    <property type="nucleotide sequence ID" value="NZ_FPKW01000035.1"/>
</dbReference>
<feature type="transmembrane region" description="Helical" evidence="4">
    <location>
        <begin position="116"/>
        <end position="135"/>
    </location>
</feature>
<keyword evidence="1" id="KW-0805">Transcription regulation</keyword>
<dbReference type="InterPro" id="IPR018060">
    <property type="entry name" value="HTH_AraC"/>
</dbReference>
<dbReference type="Gene3D" id="1.10.10.60">
    <property type="entry name" value="Homeodomain-like"/>
    <property type="match status" value="1"/>
</dbReference>
<keyword evidence="3" id="KW-0804">Transcription</keyword>
<feature type="transmembrane region" description="Helical" evidence="4">
    <location>
        <begin position="42"/>
        <end position="58"/>
    </location>
</feature>
<feature type="transmembrane region" description="Helical" evidence="4">
    <location>
        <begin position="70"/>
        <end position="88"/>
    </location>
</feature>
<dbReference type="EMBL" id="FPKW01000035">
    <property type="protein sequence ID" value="SFZ97033.1"/>
    <property type="molecule type" value="Genomic_DNA"/>
</dbReference>
<dbReference type="OrthoDB" id="1420897at2"/>
<dbReference type="STRING" id="1612149.SAMN05216324_1355"/>
<gene>
    <name evidence="6" type="ORF">SAMN05216324_1355</name>
</gene>
<evidence type="ECO:0000259" key="5">
    <source>
        <dbReference type="PROSITE" id="PS01124"/>
    </source>
</evidence>
<dbReference type="InterPro" id="IPR009057">
    <property type="entry name" value="Homeodomain-like_sf"/>
</dbReference>
<feature type="transmembrane region" description="Helical" evidence="4">
    <location>
        <begin position="16"/>
        <end position="36"/>
    </location>
</feature>
<dbReference type="GO" id="GO:0043565">
    <property type="term" value="F:sequence-specific DNA binding"/>
    <property type="evidence" value="ECO:0007669"/>
    <property type="project" value="InterPro"/>
</dbReference>
<protein>
    <submittedName>
        <fullName evidence="6">AraC-type DNA-binding protein</fullName>
    </submittedName>
</protein>
<proteinExistence type="predicted"/>
<keyword evidence="7" id="KW-1185">Reference proteome</keyword>
<dbReference type="PANTHER" id="PTHR43280">
    <property type="entry name" value="ARAC-FAMILY TRANSCRIPTIONAL REGULATOR"/>
    <property type="match status" value="1"/>
</dbReference>
<keyword evidence="2 6" id="KW-0238">DNA-binding</keyword>
<evidence type="ECO:0000256" key="4">
    <source>
        <dbReference type="SAM" id="Phobius"/>
    </source>
</evidence>
<dbReference type="AlphaFoldDB" id="A0A1K2IX72"/>
<evidence type="ECO:0000313" key="6">
    <source>
        <dbReference type="EMBL" id="SFZ97033.1"/>
    </source>
</evidence>
<evidence type="ECO:0000256" key="1">
    <source>
        <dbReference type="ARBA" id="ARBA00023015"/>
    </source>
</evidence>
<feature type="transmembrane region" description="Helical" evidence="4">
    <location>
        <begin position="155"/>
        <end position="173"/>
    </location>
</feature>
<dbReference type="SMART" id="SM00342">
    <property type="entry name" value="HTH_ARAC"/>
    <property type="match status" value="1"/>
</dbReference>
<dbReference type="Proteomes" id="UP000182034">
    <property type="component" value="Unassembled WGS sequence"/>
</dbReference>
<evidence type="ECO:0000256" key="3">
    <source>
        <dbReference type="ARBA" id="ARBA00023163"/>
    </source>
</evidence>
<evidence type="ECO:0000256" key="2">
    <source>
        <dbReference type="ARBA" id="ARBA00023125"/>
    </source>
</evidence>
<keyword evidence="4" id="KW-0812">Transmembrane</keyword>
<dbReference type="SUPFAM" id="SSF46689">
    <property type="entry name" value="Homeodomain-like"/>
    <property type="match status" value="1"/>
</dbReference>
<sequence length="335" mass="39271">MRKEESLHEKLKEFHRMLIVIGILSSITFLTSHFIYTKTIQKLNIIEIIIYFGAYIYITNFDYNIRKNTLIALIFLSLTDFFGTLILYKIAMFIHIWKVIIVIIAFIFLSAKEAVFLTLFVVILGISAPFISDYYGLAIIKAKNQDLWFINQRLTIIYFILFTFTTIYYAIVIQKFKTKIEIQSILDGIYENTAAKNDEVIVNLYSDPSVLKEKEIELLEKIKIYFEEKKPYLDPNFSMQQLANAVDSNLNYVSKTLNLVDEKGFAGFVNRYRVSFVIEQLQNQAYKNYTLSYIYESAGFSQQSTFNRVFKHYLGQSPREYIKNFQNSIETTNNP</sequence>